<gene>
    <name evidence="7" type="ORF">DIZ80_15045</name>
</gene>
<evidence type="ECO:0000256" key="3">
    <source>
        <dbReference type="ARBA" id="ARBA00022741"/>
    </source>
</evidence>
<dbReference type="EMBL" id="QFXC01000013">
    <property type="protein sequence ID" value="RDH81401.1"/>
    <property type="molecule type" value="Genomic_DNA"/>
</dbReference>
<dbReference type="PANTHER" id="PTHR10925:SF5">
    <property type="entry name" value="RNA CYTIDINE ACETYLTRANSFERASE"/>
    <property type="match status" value="1"/>
</dbReference>
<dbReference type="InterPro" id="IPR032672">
    <property type="entry name" value="TmcA/NAT10/Kre33"/>
</dbReference>
<dbReference type="Pfam" id="PF08351">
    <property type="entry name" value="TmcA_N"/>
    <property type="match status" value="1"/>
</dbReference>
<evidence type="ECO:0000256" key="2">
    <source>
        <dbReference type="ARBA" id="ARBA00022694"/>
    </source>
</evidence>
<keyword evidence="8" id="KW-1185">Reference proteome</keyword>
<dbReference type="PANTHER" id="PTHR10925">
    <property type="entry name" value="N-ACETYLTRANSFERASE 10"/>
    <property type="match status" value="1"/>
</dbReference>
<dbReference type="Gene3D" id="1.20.120.890">
    <property type="entry name" value="tRNA(Met) cytidine acetyltransferase, tail domain"/>
    <property type="match status" value="1"/>
</dbReference>
<evidence type="ECO:0000256" key="1">
    <source>
        <dbReference type="ARBA" id="ARBA00022679"/>
    </source>
</evidence>
<proteinExistence type="predicted"/>
<dbReference type="GO" id="GO:1990883">
    <property type="term" value="F:18S rRNA cytidine N-acetyltransferase activity"/>
    <property type="evidence" value="ECO:0007669"/>
    <property type="project" value="TreeGrafter"/>
</dbReference>
<dbReference type="InterPro" id="IPR038321">
    <property type="entry name" value="TmcA_C_sf"/>
</dbReference>
<keyword evidence="5" id="KW-0012">Acyltransferase</keyword>
<name>A0A370D936_9GAMM</name>
<feature type="domain" description="N-acetyltransferase" evidence="6">
    <location>
        <begin position="378"/>
        <end position="557"/>
    </location>
</feature>
<dbReference type="GO" id="GO:0008033">
    <property type="term" value="P:tRNA processing"/>
    <property type="evidence" value="ECO:0007669"/>
    <property type="project" value="UniProtKB-KW"/>
</dbReference>
<dbReference type="Proteomes" id="UP000254266">
    <property type="component" value="Unassembled WGS sequence"/>
</dbReference>
<accession>A0A370D936</accession>
<dbReference type="GO" id="GO:0005524">
    <property type="term" value="F:ATP binding"/>
    <property type="evidence" value="ECO:0007669"/>
    <property type="project" value="UniProtKB-KW"/>
</dbReference>
<organism evidence="7 8">
    <name type="scientific">endosymbiont of Galathealinum brachiosum</name>
    <dbReference type="NCBI Taxonomy" id="2200906"/>
    <lineage>
        <taxon>Bacteria</taxon>
        <taxon>Pseudomonadati</taxon>
        <taxon>Pseudomonadota</taxon>
        <taxon>Gammaproteobacteria</taxon>
        <taxon>sulfur-oxidizing symbionts</taxon>
    </lineage>
</organism>
<dbReference type="AlphaFoldDB" id="A0A370D936"/>
<evidence type="ECO:0000259" key="6">
    <source>
        <dbReference type="PROSITE" id="PS51186"/>
    </source>
</evidence>
<dbReference type="CDD" id="cd04301">
    <property type="entry name" value="NAT_SF"/>
    <property type="match status" value="1"/>
</dbReference>
<keyword evidence="4" id="KW-0067">ATP-binding</keyword>
<dbReference type="InterPro" id="IPR000182">
    <property type="entry name" value="GNAT_dom"/>
</dbReference>
<sequence>MFDTITSFLKTHESNLLQSQQRLAVAFHESYSENELAGFINNLWFENKLIISPKIENSLAPERAVTKLGEEYDLVVFDVRESFYPDALGIVSGVLCGGGYLIILLPQENKWDENDSLFLSHVKTLLNYKSGIYYFIKNRPVTEVLSLDVIAPINEQGRDNSLYRTHDQKSAVESMFSSIKNNDAYCCVLTSGRGRGKSSALGLLSALLIEQQDNTILISAPKLSVAEPLFEHLHNQCSEGVSERSAFKYKKSSVSFIAPDLLLETLPVADVLLIDEAAVIPLSMLQRLLRHYSKIIFSTTTHGYEGTGRGFILKFYTLLDETKPGWDKIELHQPVRWARHDPLEKWIEEMLFLNLKLTVKPEMPGEISDCHVSLIDRSELLVNKNKLAEIFSLLVFAHYRTSPSDFQYLLDSEDVRIYSLEFNGETLGIVVVNQEGGFDSALSTAIYRGERRPKGNLLAQTLCYHGGSEQAATLRYARVMRIAIHPQLQQSGLGSYLLTQVISKEKKLGMDIFGSSFSATADLLDFWNKAGLSMLRLGFSRDHVTASHSAVMAKALTDKGVTVIDELSLKFRRNISLWLQGPLSDLTEEIKNYILLQCQDEESWQLTKMDLDDIGSFSKFNRNYDACMPAITRYIKHIFTLHDDINEVLSDQQMEIINLNQKYTNDWKMVVSKMRDKDKTCVNSKNQAIKLLRSSIGRLQDFKFN</sequence>
<dbReference type="GO" id="GO:0000049">
    <property type="term" value="F:tRNA binding"/>
    <property type="evidence" value="ECO:0007669"/>
    <property type="project" value="TreeGrafter"/>
</dbReference>
<dbReference type="InterPro" id="IPR013562">
    <property type="entry name" value="TmcA/NAT10_N"/>
</dbReference>
<dbReference type="Gene3D" id="3.40.630.30">
    <property type="match status" value="1"/>
</dbReference>
<dbReference type="Gene3D" id="3.40.50.11040">
    <property type="match status" value="1"/>
</dbReference>
<dbReference type="Pfam" id="PF05127">
    <property type="entry name" value="NAT10_TcmA_helicase"/>
    <property type="match status" value="1"/>
</dbReference>
<dbReference type="SUPFAM" id="SSF52540">
    <property type="entry name" value="P-loop containing nucleoside triphosphate hydrolases"/>
    <property type="match status" value="1"/>
</dbReference>
<keyword evidence="2" id="KW-0819">tRNA processing</keyword>
<dbReference type="SUPFAM" id="SSF55729">
    <property type="entry name" value="Acyl-CoA N-acyltransferases (Nat)"/>
    <property type="match status" value="1"/>
</dbReference>
<keyword evidence="1" id="KW-0808">Transferase</keyword>
<comment type="caution">
    <text evidence="7">The sequence shown here is derived from an EMBL/GenBank/DDBJ whole genome shotgun (WGS) entry which is preliminary data.</text>
</comment>
<evidence type="ECO:0000256" key="4">
    <source>
        <dbReference type="ARBA" id="ARBA00022840"/>
    </source>
</evidence>
<dbReference type="Gene3D" id="3.40.50.300">
    <property type="entry name" value="P-loop containing nucleotide triphosphate hydrolases"/>
    <property type="match status" value="1"/>
</dbReference>
<dbReference type="InterPro" id="IPR007807">
    <property type="entry name" value="TcmA/NAT10_helicase"/>
</dbReference>
<dbReference type="PROSITE" id="PS51186">
    <property type="entry name" value="GNAT"/>
    <property type="match status" value="1"/>
</dbReference>
<protein>
    <recommendedName>
        <fullName evidence="6">N-acetyltransferase domain-containing protein</fullName>
    </recommendedName>
</protein>
<keyword evidence="3" id="KW-0547">Nucleotide-binding</keyword>
<dbReference type="InterPro" id="IPR016181">
    <property type="entry name" value="Acyl_CoA_acyltransferase"/>
</dbReference>
<evidence type="ECO:0000256" key="5">
    <source>
        <dbReference type="ARBA" id="ARBA00023315"/>
    </source>
</evidence>
<reference evidence="7 8" key="1">
    <citation type="journal article" date="2018" name="ISME J.">
        <title>Endosymbiont genomes yield clues of tubeworm success.</title>
        <authorList>
            <person name="Li Y."/>
            <person name="Liles M.R."/>
            <person name="Halanych K.M."/>
        </authorList>
    </citation>
    <scope>NUCLEOTIDE SEQUENCE [LARGE SCALE GENOMIC DNA]</scope>
    <source>
        <strain evidence="7">A1464</strain>
    </source>
</reference>
<dbReference type="GO" id="GO:1904812">
    <property type="term" value="P:rRNA acetylation involved in maturation of SSU-rRNA"/>
    <property type="evidence" value="ECO:0007669"/>
    <property type="project" value="TreeGrafter"/>
</dbReference>
<dbReference type="Pfam" id="PF13718">
    <property type="entry name" value="GNAT_acetyltr_2"/>
    <property type="match status" value="2"/>
</dbReference>
<evidence type="ECO:0000313" key="8">
    <source>
        <dbReference type="Proteomes" id="UP000254266"/>
    </source>
</evidence>
<evidence type="ECO:0000313" key="7">
    <source>
        <dbReference type="EMBL" id="RDH81401.1"/>
    </source>
</evidence>
<dbReference type="InterPro" id="IPR027417">
    <property type="entry name" value="P-loop_NTPase"/>
</dbReference>